<evidence type="ECO:0000256" key="7">
    <source>
        <dbReference type="ARBA" id="ARBA00022490"/>
    </source>
</evidence>
<keyword evidence="17" id="KW-1185">Reference proteome</keyword>
<dbReference type="GO" id="GO:0005783">
    <property type="term" value="C:endoplasmic reticulum"/>
    <property type="evidence" value="ECO:0007669"/>
    <property type="project" value="UniProtKB-SubCell"/>
</dbReference>
<comment type="subcellular location">
    <subcellularLocation>
        <location evidence="3">Cytoplasm</location>
    </subcellularLocation>
    <subcellularLocation>
        <location evidence="2">Endoplasmic reticulum</location>
    </subcellularLocation>
    <subcellularLocation>
        <location evidence="4">Golgi apparatus</location>
    </subcellularLocation>
</comment>
<name>A0AAY4ELL4_9TELE</name>
<evidence type="ECO:0000256" key="2">
    <source>
        <dbReference type="ARBA" id="ARBA00004240"/>
    </source>
</evidence>
<gene>
    <name evidence="16" type="primary">LOC114786147</name>
</gene>
<keyword evidence="6" id="KW-0813">Transport</keyword>
<evidence type="ECO:0000256" key="1">
    <source>
        <dbReference type="ARBA" id="ARBA00000074"/>
    </source>
</evidence>
<evidence type="ECO:0000256" key="10">
    <source>
        <dbReference type="ARBA" id="ARBA00023054"/>
    </source>
</evidence>
<dbReference type="SMART" id="SM00234">
    <property type="entry name" value="START"/>
    <property type="match status" value="1"/>
</dbReference>
<feature type="compositionally biased region" description="Polar residues" evidence="13">
    <location>
        <begin position="1"/>
        <end position="11"/>
    </location>
</feature>
<dbReference type="GO" id="GO:0035621">
    <property type="term" value="P:ER to Golgi ceramide transport"/>
    <property type="evidence" value="ECO:0007669"/>
    <property type="project" value="TreeGrafter"/>
</dbReference>
<reference evidence="16" key="2">
    <citation type="submission" date="2025-08" db="UniProtKB">
        <authorList>
            <consortium name="Ensembl"/>
        </authorList>
    </citation>
    <scope>IDENTIFICATION</scope>
</reference>
<dbReference type="Pfam" id="PF00169">
    <property type="entry name" value="PH"/>
    <property type="match status" value="1"/>
</dbReference>
<dbReference type="CDD" id="cd08872">
    <property type="entry name" value="START_STARD11-like"/>
    <property type="match status" value="1"/>
</dbReference>
<keyword evidence="9" id="KW-0333">Golgi apparatus</keyword>
<proteinExistence type="predicted"/>
<dbReference type="CDD" id="cd13283">
    <property type="entry name" value="PH_GPBP"/>
    <property type="match status" value="1"/>
</dbReference>
<dbReference type="GO" id="GO:0008289">
    <property type="term" value="F:lipid binding"/>
    <property type="evidence" value="ECO:0007669"/>
    <property type="project" value="InterPro"/>
</dbReference>
<evidence type="ECO:0000256" key="5">
    <source>
        <dbReference type="ARBA" id="ARBA00021440"/>
    </source>
</evidence>
<protein>
    <recommendedName>
        <fullName evidence="5">Ceramide transfer protein</fullName>
    </recommendedName>
    <alternativeName>
        <fullName evidence="12">Collagen type IV alpha-3-binding protein</fullName>
    </alternativeName>
</protein>
<feature type="domain" description="START" evidence="15">
    <location>
        <begin position="407"/>
        <end position="610"/>
    </location>
</feature>
<evidence type="ECO:0000256" key="3">
    <source>
        <dbReference type="ARBA" id="ARBA00004496"/>
    </source>
</evidence>
<evidence type="ECO:0000256" key="8">
    <source>
        <dbReference type="ARBA" id="ARBA00022824"/>
    </source>
</evidence>
<dbReference type="InterPro" id="IPR001849">
    <property type="entry name" value="PH_domain"/>
</dbReference>
<dbReference type="Pfam" id="PF01852">
    <property type="entry name" value="START"/>
    <property type="match status" value="1"/>
</dbReference>
<dbReference type="SUPFAM" id="SSF55961">
    <property type="entry name" value="Bet v1-like"/>
    <property type="match status" value="1"/>
</dbReference>
<evidence type="ECO:0000256" key="11">
    <source>
        <dbReference type="ARBA" id="ARBA00023055"/>
    </source>
</evidence>
<dbReference type="AlphaFoldDB" id="A0AAY4ELL4"/>
<reference evidence="16 17" key="1">
    <citation type="submission" date="2020-06" db="EMBL/GenBank/DDBJ databases">
        <authorList>
            <consortium name="Wellcome Sanger Institute Data Sharing"/>
        </authorList>
    </citation>
    <scope>NUCLEOTIDE SEQUENCE [LARGE SCALE GENOMIC DNA]</scope>
</reference>
<keyword evidence="8" id="KW-0256">Endoplasmic reticulum</keyword>
<accession>A0AAY4ELL4</accession>
<dbReference type="Gene3D" id="3.30.530.20">
    <property type="match status" value="1"/>
</dbReference>
<evidence type="ECO:0000313" key="16">
    <source>
        <dbReference type="Ensembl" id="ENSDCDP00010058532.1"/>
    </source>
</evidence>
<dbReference type="PANTHER" id="PTHR19308">
    <property type="entry name" value="PHOSPHATIDYLCHOLINE TRANSFER PROTEIN"/>
    <property type="match status" value="1"/>
</dbReference>
<evidence type="ECO:0000259" key="14">
    <source>
        <dbReference type="PROSITE" id="PS50003"/>
    </source>
</evidence>
<dbReference type="SMART" id="SM00233">
    <property type="entry name" value="PH"/>
    <property type="match status" value="1"/>
</dbReference>
<dbReference type="FunFam" id="2.30.29.30:FF:000104">
    <property type="entry name" value="collagen type IV alpha-3-binding protein-like isoform X2"/>
    <property type="match status" value="1"/>
</dbReference>
<evidence type="ECO:0000256" key="4">
    <source>
        <dbReference type="ARBA" id="ARBA00004555"/>
    </source>
</evidence>
<dbReference type="PROSITE" id="PS50003">
    <property type="entry name" value="PH_DOMAIN"/>
    <property type="match status" value="1"/>
</dbReference>
<evidence type="ECO:0000313" key="17">
    <source>
        <dbReference type="Proteomes" id="UP000694580"/>
    </source>
</evidence>
<organism evidence="16 17">
    <name type="scientific">Denticeps clupeoides</name>
    <name type="common">denticle herring</name>
    <dbReference type="NCBI Taxonomy" id="299321"/>
    <lineage>
        <taxon>Eukaryota</taxon>
        <taxon>Metazoa</taxon>
        <taxon>Chordata</taxon>
        <taxon>Craniata</taxon>
        <taxon>Vertebrata</taxon>
        <taxon>Euteleostomi</taxon>
        <taxon>Actinopterygii</taxon>
        <taxon>Neopterygii</taxon>
        <taxon>Teleostei</taxon>
        <taxon>Clupei</taxon>
        <taxon>Clupeiformes</taxon>
        <taxon>Denticipitoidei</taxon>
        <taxon>Denticipitidae</taxon>
        <taxon>Denticeps</taxon>
    </lineage>
</organism>
<keyword evidence="7" id="KW-0963">Cytoplasm</keyword>
<keyword evidence="10" id="KW-0175">Coiled coil</keyword>
<keyword evidence="11" id="KW-0445">Lipid transport</keyword>
<dbReference type="InterPro" id="IPR002913">
    <property type="entry name" value="START_lipid-bd_dom"/>
</dbReference>
<dbReference type="InterPro" id="IPR023393">
    <property type="entry name" value="START-like_dom_sf"/>
</dbReference>
<dbReference type="Gene3D" id="2.30.29.30">
    <property type="entry name" value="Pleckstrin-homology domain (PH domain)/Phosphotyrosine-binding domain (PTB)"/>
    <property type="match status" value="1"/>
</dbReference>
<evidence type="ECO:0000256" key="13">
    <source>
        <dbReference type="SAM" id="MobiDB-lite"/>
    </source>
</evidence>
<sequence>MSDNQSWNSSGSDEDLETESGQPVGAAEFSGVLSKWTNYIHGWQDRWVVLKNNTLSYYKSQDEREYGCRGSLCLSKAVITPHEFDECRLDISVNDSVWYLRAQDPEHRNQWIDSIELHRAESGYGSESSLRRHGSMLSLTSAASGYSATSTSSFKKGHSLREKLAEMETFRDILCRQVDTLQKYFDGCADAVSKDELQRDKIVEDDEDDFPTTRSDGEFLHNNNGSKEKLFQTLSPKGINGIDFKGEAITFKATTAGILATLSHCIDLMVKREDSWQKRLDKEIEKRRRIEEAYKNALSELKKKSHFGGPDYEEGPNSLINEDEFFDAVEAALDRQDKIEEQSQTEKNRIQRVSPVPTGDVFSTMGTYRFAEKVITQICICFHCYVFQVEEMVQNHMTYSLQDVGGDANWQLVVEEGEMKVYRREVEENGIVLDPLKATHSVKGVTGHEVCQYFWDTDVRNDWETTIENFNVVETLSDNAIIIYQTHKRVWPASQRDVLYLSAIRKIMANNENDPDTWLVCNFSVDHDNAPPSNRCVRAKINIAMICQTLVSPPEGDKEISRDNILCKITYVANVNPGGWAPASVLRAVAKREYPKFLKRFTSYVQEKTAGKSILF</sequence>
<dbReference type="FunFam" id="3.30.530.20:FF:000003">
    <property type="entry name" value="Collagen type IV alpha-3-binding protein-like protein"/>
    <property type="match status" value="1"/>
</dbReference>
<dbReference type="InterPro" id="IPR041952">
    <property type="entry name" value="STARD11_START"/>
</dbReference>
<reference evidence="16" key="3">
    <citation type="submission" date="2025-09" db="UniProtKB">
        <authorList>
            <consortium name="Ensembl"/>
        </authorList>
    </citation>
    <scope>IDENTIFICATION</scope>
</reference>
<dbReference type="PANTHER" id="PTHR19308:SF53">
    <property type="entry name" value="CERAMIDE TRANSFER PROTEIN"/>
    <property type="match status" value="1"/>
</dbReference>
<dbReference type="GO" id="GO:0005794">
    <property type="term" value="C:Golgi apparatus"/>
    <property type="evidence" value="ECO:0007669"/>
    <property type="project" value="UniProtKB-SubCell"/>
</dbReference>
<evidence type="ECO:0000256" key="12">
    <source>
        <dbReference type="ARBA" id="ARBA00031527"/>
    </source>
</evidence>
<dbReference type="InterPro" id="IPR011993">
    <property type="entry name" value="PH-like_dom_sf"/>
</dbReference>
<comment type="catalytic activity">
    <reaction evidence="1">
        <text>N-hexadecanoylsphing-4-enine(in) = N-hexadecanoylsphing-4-enine(out)</text>
        <dbReference type="Rhea" id="RHEA:45720"/>
        <dbReference type="ChEBI" id="CHEBI:72959"/>
    </reaction>
</comment>
<dbReference type="GeneTree" id="ENSGT00940000155123"/>
<dbReference type="InterPro" id="IPR051213">
    <property type="entry name" value="START_lipid_transfer"/>
</dbReference>
<dbReference type="Proteomes" id="UP000694580">
    <property type="component" value="Chromosome 3"/>
</dbReference>
<feature type="region of interest" description="Disordered" evidence="13">
    <location>
        <begin position="1"/>
        <end position="23"/>
    </location>
</feature>
<evidence type="ECO:0000256" key="6">
    <source>
        <dbReference type="ARBA" id="ARBA00022448"/>
    </source>
</evidence>
<feature type="domain" description="PH" evidence="14">
    <location>
        <begin position="26"/>
        <end position="120"/>
    </location>
</feature>
<dbReference type="Ensembl" id="ENSDCDT00010069233.1">
    <property type="protein sequence ID" value="ENSDCDP00010058532.1"/>
    <property type="gene ID" value="ENSDCDG00010032861.1"/>
</dbReference>
<evidence type="ECO:0000256" key="9">
    <source>
        <dbReference type="ARBA" id="ARBA00023034"/>
    </source>
</evidence>
<dbReference type="PROSITE" id="PS50848">
    <property type="entry name" value="START"/>
    <property type="match status" value="1"/>
</dbReference>
<evidence type="ECO:0000259" key="15">
    <source>
        <dbReference type="PROSITE" id="PS50848"/>
    </source>
</evidence>
<dbReference type="SUPFAM" id="SSF50729">
    <property type="entry name" value="PH domain-like"/>
    <property type="match status" value="1"/>
</dbReference>